<reference evidence="4 5" key="1">
    <citation type="submission" date="2009-01" db="EMBL/GenBank/DDBJ databases">
        <authorList>
            <person name="Qin X."/>
            <person name="Bachman B."/>
            <person name="Battles P."/>
            <person name="Bell A."/>
            <person name="Bess C."/>
            <person name="Bickham C."/>
            <person name="Chaboub L."/>
            <person name="Chen D."/>
            <person name="Coyle M."/>
            <person name="Deiros D.R."/>
            <person name="Dinh H."/>
            <person name="Forbes L."/>
            <person name="Fowler G."/>
            <person name="Francisco L."/>
            <person name="Fu Q."/>
            <person name="Gubbala S."/>
            <person name="Hale W."/>
            <person name="Han Y."/>
            <person name="Hemphill L."/>
            <person name="Highlander S.K."/>
            <person name="Hirani K."/>
            <person name="Hogues M."/>
            <person name="Jackson L."/>
            <person name="Jakkamsetti A."/>
            <person name="Javaid M."/>
            <person name="Jiang H."/>
            <person name="Korchina V."/>
            <person name="Kovar C."/>
            <person name="Lara F."/>
            <person name="Lee S."/>
            <person name="Mata R."/>
            <person name="Mathew T."/>
            <person name="Moen C."/>
            <person name="Morales K."/>
            <person name="Munidasa M."/>
            <person name="Nazareth L."/>
            <person name="Ngo R."/>
            <person name="Nguyen L."/>
            <person name="Okwuonu G."/>
            <person name="Ongeri F."/>
            <person name="Patil S."/>
            <person name="Petrosino J."/>
            <person name="Pham C."/>
            <person name="Pham P."/>
            <person name="Pu L.-L."/>
            <person name="Puazo M."/>
            <person name="Raj R."/>
            <person name="Reid J."/>
            <person name="Rouhana J."/>
            <person name="Saada N."/>
            <person name="Shang Y."/>
            <person name="Simmons D."/>
            <person name="Thornton R."/>
            <person name="Warren J."/>
            <person name="Weissenberger G."/>
            <person name="Zhang J."/>
            <person name="Zhang L."/>
            <person name="Zhou C."/>
            <person name="Zhu D."/>
            <person name="Muzny D."/>
            <person name="Worley K."/>
            <person name="Gibbs R."/>
        </authorList>
    </citation>
    <scope>NUCLEOTIDE SEQUENCE [LARGE SCALE GENOMIC DNA]</scope>
    <source>
        <strain evidence="4 5">DSM 15434</strain>
    </source>
</reference>
<proteinExistence type="predicted"/>
<evidence type="ECO:0000259" key="3">
    <source>
        <dbReference type="Pfam" id="PF25967"/>
    </source>
</evidence>
<dbReference type="EMBL" id="ACFH01000109">
    <property type="protein sequence ID" value="EEH65626.1"/>
    <property type="molecule type" value="Genomic_DNA"/>
</dbReference>
<dbReference type="PANTHER" id="PTHR30469:SF15">
    <property type="entry name" value="HLYD FAMILY OF SECRETION PROTEINS"/>
    <property type="match status" value="1"/>
</dbReference>
<protein>
    <recommendedName>
        <fullName evidence="3">Multidrug resistance protein MdtA-like C-terminal permuted SH3 domain-containing protein</fullName>
    </recommendedName>
</protein>
<accession>C0W6V2</accession>
<dbReference type="PANTHER" id="PTHR30469">
    <property type="entry name" value="MULTIDRUG RESISTANCE PROTEIN MDTA"/>
    <property type="match status" value="1"/>
</dbReference>
<dbReference type="HOGENOM" id="CLU_067264_0_0_11"/>
<keyword evidence="2" id="KW-0812">Transmembrane</keyword>
<evidence type="ECO:0000313" key="5">
    <source>
        <dbReference type="Proteomes" id="UP000004778"/>
    </source>
</evidence>
<feature type="transmembrane region" description="Helical" evidence="2">
    <location>
        <begin position="12"/>
        <end position="31"/>
    </location>
</feature>
<organism evidence="4 5">
    <name type="scientific">Actinomyces urogenitalis DSM 15434</name>
    <dbReference type="NCBI Taxonomy" id="525246"/>
    <lineage>
        <taxon>Bacteria</taxon>
        <taxon>Bacillati</taxon>
        <taxon>Actinomycetota</taxon>
        <taxon>Actinomycetes</taxon>
        <taxon>Actinomycetales</taxon>
        <taxon>Actinomycetaceae</taxon>
        <taxon>Actinomyces</taxon>
    </lineage>
</organism>
<evidence type="ECO:0000256" key="2">
    <source>
        <dbReference type="SAM" id="Phobius"/>
    </source>
</evidence>
<dbReference type="Gene3D" id="2.40.420.20">
    <property type="match status" value="1"/>
</dbReference>
<name>C0W6V2_9ACTO</name>
<feature type="compositionally biased region" description="Low complexity" evidence="1">
    <location>
        <begin position="219"/>
        <end position="237"/>
    </location>
</feature>
<keyword evidence="5" id="KW-1185">Reference proteome</keyword>
<dbReference type="eggNOG" id="COG0845">
    <property type="taxonomic scope" value="Bacteria"/>
</dbReference>
<keyword evidence="2" id="KW-1133">Transmembrane helix</keyword>
<dbReference type="STRING" id="103621.GCA_001067145_02166"/>
<dbReference type="InterPro" id="IPR058627">
    <property type="entry name" value="MdtA-like_C"/>
</dbReference>
<gene>
    <name evidence="4" type="ORF">HMPREF0058_1596</name>
</gene>
<comment type="caution">
    <text evidence="4">The sequence shown here is derived from an EMBL/GenBank/DDBJ whole genome shotgun (WGS) entry which is preliminary data.</text>
</comment>
<dbReference type="GO" id="GO:1990281">
    <property type="term" value="C:efflux pump complex"/>
    <property type="evidence" value="ECO:0007669"/>
    <property type="project" value="TreeGrafter"/>
</dbReference>
<keyword evidence="2" id="KW-0472">Membrane</keyword>
<dbReference type="GO" id="GO:0015562">
    <property type="term" value="F:efflux transmembrane transporter activity"/>
    <property type="evidence" value="ECO:0007669"/>
    <property type="project" value="TreeGrafter"/>
</dbReference>
<dbReference type="Proteomes" id="UP000004778">
    <property type="component" value="Unassembled WGS sequence"/>
</dbReference>
<dbReference type="Pfam" id="PF25967">
    <property type="entry name" value="RND-MFP_C"/>
    <property type="match status" value="1"/>
</dbReference>
<dbReference type="AlphaFoldDB" id="C0W6V2"/>
<evidence type="ECO:0000256" key="1">
    <source>
        <dbReference type="SAM" id="MobiDB-lite"/>
    </source>
</evidence>
<feature type="region of interest" description="Disordered" evidence="1">
    <location>
        <begin position="217"/>
        <end position="237"/>
    </location>
</feature>
<evidence type="ECO:0000313" key="4">
    <source>
        <dbReference type="EMBL" id="EEH65626.1"/>
    </source>
</evidence>
<sequence length="358" mass="37053">MEAPVKRYVLPALKILIALVIAVALTKIAFFPSQTEGASAGPTPGFSVGTQTTTATLGDISNTIDVKGQIVEDAALEAQATLEGVIEGFAVDKGATVTQGAPLLTIVKTEAQDPQVIEETDEEGMVTTREVPQPDKVTRAVVYAPAAGVVSFNVIKDQQTNVGMVVATVAPGTFSATGTITPSQQYQLTNAPTTAELTLEGGPAPFQCQGLSIGTKARTSTTTDPTSGDVTTTTGDGTSVEVRCPVPGDQKVFPGLPVTIGIDAGSATGALLVPVTAVEGSTTKGNVWVVTDPEAPEKAEKREVMLGINDGVNIQVTEGLSEGEEILLFVPGKDTTRTGEPNTCDDYVCYDENGQEIL</sequence>
<feature type="domain" description="Multidrug resistance protein MdtA-like C-terminal permuted SH3" evidence="3">
    <location>
        <begin position="270"/>
        <end position="326"/>
    </location>
</feature>